<dbReference type="AlphaFoldDB" id="A0A1V4K577"/>
<proteinExistence type="predicted"/>
<organism evidence="1 2">
    <name type="scientific">Patagioenas fasciata monilis</name>
    <dbReference type="NCBI Taxonomy" id="372326"/>
    <lineage>
        <taxon>Eukaryota</taxon>
        <taxon>Metazoa</taxon>
        <taxon>Chordata</taxon>
        <taxon>Craniata</taxon>
        <taxon>Vertebrata</taxon>
        <taxon>Euteleostomi</taxon>
        <taxon>Archelosauria</taxon>
        <taxon>Archosauria</taxon>
        <taxon>Dinosauria</taxon>
        <taxon>Saurischia</taxon>
        <taxon>Theropoda</taxon>
        <taxon>Coelurosauria</taxon>
        <taxon>Aves</taxon>
        <taxon>Neognathae</taxon>
        <taxon>Neoaves</taxon>
        <taxon>Columbimorphae</taxon>
        <taxon>Columbiformes</taxon>
        <taxon>Columbidae</taxon>
        <taxon>Patagioenas</taxon>
    </lineage>
</organism>
<accession>A0A1V4K577</accession>
<evidence type="ECO:0000313" key="1">
    <source>
        <dbReference type="EMBL" id="OPJ79618.1"/>
    </source>
</evidence>
<reference evidence="1 2" key="1">
    <citation type="submission" date="2016-02" db="EMBL/GenBank/DDBJ databases">
        <title>Band-tailed pigeon sequencing and assembly.</title>
        <authorList>
            <person name="Soares A.E."/>
            <person name="Novak B.J."/>
            <person name="Rice E.S."/>
            <person name="O'Connell B."/>
            <person name="Chang D."/>
            <person name="Weber S."/>
            <person name="Shapiro B."/>
        </authorList>
    </citation>
    <scope>NUCLEOTIDE SEQUENCE [LARGE SCALE GENOMIC DNA]</scope>
    <source>
        <strain evidence="1">BTP2013</strain>
        <tissue evidence="1">Blood</tissue>
    </source>
</reference>
<sequence>MDTPQNNSKQIYFFEVCYKSPQILKKQSFLGQRTIRKEKQSCFCSGSSITNSFLEKLMWSSPYKIFSVCKSGVIHLIHAN</sequence>
<protein>
    <submittedName>
        <fullName evidence="1">Uncharacterized protein</fullName>
    </submittedName>
</protein>
<gene>
    <name evidence="1" type="ORF">AV530_001574</name>
</gene>
<evidence type="ECO:0000313" key="2">
    <source>
        <dbReference type="Proteomes" id="UP000190648"/>
    </source>
</evidence>
<dbReference type="Proteomes" id="UP000190648">
    <property type="component" value="Unassembled WGS sequence"/>
</dbReference>
<name>A0A1V4K577_PATFA</name>
<comment type="caution">
    <text evidence="1">The sequence shown here is derived from an EMBL/GenBank/DDBJ whole genome shotgun (WGS) entry which is preliminary data.</text>
</comment>
<keyword evidence="2" id="KW-1185">Reference proteome</keyword>
<dbReference type="EMBL" id="LSYS01004352">
    <property type="protein sequence ID" value="OPJ79618.1"/>
    <property type="molecule type" value="Genomic_DNA"/>
</dbReference>